<dbReference type="PROSITE" id="PS51379">
    <property type="entry name" value="4FE4S_FER_2"/>
    <property type="match status" value="1"/>
</dbReference>
<dbReference type="PROSITE" id="PS00198">
    <property type="entry name" value="4FE4S_FER_1"/>
    <property type="match status" value="1"/>
</dbReference>
<dbReference type="SUPFAM" id="SSF46548">
    <property type="entry name" value="alpha-helical ferredoxin"/>
    <property type="match status" value="1"/>
</dbReference>
<dbReference type="Proteomes" id="UP000224563">
    <property type="component" value="Unassembled WGS sequence"/>
</dbReference>
<comment type="caution">
    <text evidence="5">The sequence shown here is derived from an EMBL/GenBank/DDBJ whole genome shotgun (WGS) entry which is preliminary data.</text>
</comment>
<dbReference type="InterPro" id="IPR017900">
    <property type="entry name" value="4Fe4S_Fe_S_CS"/>
</dbReference>
<dbReference type="InterPro" id="IPR036812">
    <property type="entry name" value="NAD(P)_OxRdtase_dom_sf"/>
</dbReference>
<dbReference type="PANTHER" id="PTHR43312">
    <property type="entry name" value="D-THREO-ALDOSE 1-DEHYDROGENASE"/>
    <property type="match status" value="1"/>
</dbReference>
<dbReference type="GO" id="GO:0046872">
    <property type="term" value="F:metal ion binding"/>
    <property type="evidence" value="ECO:0007669"/>
    <property type="project" value="UniProtKB-KW"/>
</dbReference>
<dbReference type="Pfam" id="PF00248">
    <property type="entry name" value="Aldo_ket_red"/>
    <property type="match status" value="1"/>
</dbReference>
<dbReference type="PANTHER" id="PTHR43312:SF2">
    <property type="entry name" value="OXIDOREDUCTASE"/>
    <property type="match status" value="1"/>
</dbReference>
<dbReference type="CDD" id="cd19096">
    <property type="entry name" value="AKR_Fe-S_oxidoreductase"/>
    <property type="match status" value="1"/>
</dbReference>
<reference evidence="5 6" key="2">
    <citation type="submission" date="2017-10" db="EMBL/GenBank/DDBJ databases">
        <authorList>
            <person name="Banno H."/>
            <person name="Chua N.-H."/>
        </authorList>
    </citation>
    <scope>NUCLEOTIDE SEQUENCE [LARGE SCALE GENOMIC DNA]</scope>
    <source>
        <strain evidence="5 6">JK623</strain>
    </source>
</reference>
<keyword evidence="3" id="KW-0411">Iron-sulfur</keyword>
<keyword evidence="1" id="KW-0479">Metal-binding</keyword>
<organism evidence="5 6">
    <name type="scientific">Agathobacter ruminis</name>
    <dbReference type="NCBI Taxonomy" id="1712665"/>
    <lineage>
        <taxon>Bacteria</taxon>
        <taxon>Bacillati</taxon>
        <taxon>Bacillota</taxon>
        <taxon>Clostridia</taxon>
        <taxon>Lachnospirales</taxon>
        <taxon>Lachnospiraceae</taxon>
        <taxon>Agathobacter</taxon>
    </lineage>
</organism>
<dbReference type="InterPro" id="IPR023210">
    <property type="entry name" value="NADP_OxRdtase_dom"/>
</dbReference>
<dbReference type="InterPro" id="IPR053135">
    <property type="entry name" value="AKR2_Oxidoreductase"/>
</dbReference>
<dbReference type="RefSeq" id="WP_099385618.1">
    <property type="nucleotide sequence ID" value="NZ_JANSWH010000052.1"/>
</dbReference>
<protein>
    <submittedName>
        <fullName evidence="5">Oxidoreductase</fullName>
    </submittedName>
</protein>
<accession>A0A2G3E5M2</accession>
<evidence type="ECO:0000256" key="2">
    <source>
        <dbReference type="ARBA" id="ARBA00023004"/>
    </source>
</evidence>
<evidence type="ECO:0000256" key="3">
    <source>
        <dbReference type="ARBA" id="ARBA00023014"/>
    </source>
</evidence>
<dbReference type="AlphaFoldDB" id="A0A2G3E5M2"/>
<evidence type="ECO:0000313" key="5">
    <source>
        <dbReference type="EMBL" id="PHU38383.1"/>
    </source>
</evidence>
<dbReference type="Pfam" id="PF13187">
    <property type="entry name" value="Fer4_9"/>
    <property type="match status" value="1"/>
</dbReference>
<proteinExistence type="predicted"/>
<dbReference type="InterPro" id="IPR017896">
    <property type="entry name" value="4Fe4S_Fe-S-bd"/>
</dbReference>
<dbReference type="Gene3D" id="3.20.20.100">
    <property type="entry name" value="NADP-dependent oxidoreductase domain"/>
    <property type="match status" value="1"/>
</dbReference>
<keyword evidence="6" id="KW-1185">Reference proteome</keyword>
<sequence>MEKKLYKDGIALSRLGMGNMRLPIGAGGDSDIDYEKAQEIIDYGMSHGINYYDTAYVYHRGESERFVGKALAKYDRSSYCIATKFSSFASRDYKKMFEEQLQKLDKDYIDFYLLHAVENANVDFYLTSGCIEYFLEQQQKGRIKYFGFSSHADPDQLERIANHHKWDFAQLQINYYDWKYGTAKEEYQILKDREIPIVVMEPVRGGKLAELSPEATAILKEAHPDWSIAAWALRFVRSLDQVQVILSGMSNMEQIQDNVNTFDDETPLSEADKEVLFRALEVFHDRLVVPCTACRYCTPDCPMNINIPEWLTLYNTYKCDGAWEIKEKAAAIESEGKPSDCIACGSCVGHCPQNIQTPEIMQELASVLA</sequence>
<keyword evidence="2" id="KW-0408">Iron</keyword>
<dbReference type="EMBL" id="PDYG01000010">
    <property type="protein sequence ID" value="PHU38383.1"/>
    <property type="molecule type" value="Genomic_DNA"/>
</dbReference>
<evidence type="ECO:0000313" key="6">
    <source>
        <dbReference type="Proteomes" id="UP000224563"/>
    </source>
</evidence>
<name>A0A2G3E5M2_9FIRM</name>
<feature type="domain" description="4Fe-4S ferredoxin-type" evidence="4">
    <location>
        <begin position="332"/>
        <end position="361"/>
    </location>
</feature>
<reference evidence="5 6" key="1">
    <citation type="submission" date="2017-10" db="EMBL/GenBank/DDBJ databases">
        <title>Resolving the taxonomy of Roseburia spp., Eubacterium rectale and Agathobacter spp. through phylogenomic analysis.</title>
        <authorList>
            <person name="Sheridan P.O."/>
            <person name="Walker A.W."/>
            <person name="Duncan S.H."/>
            <person name="Scott K.P."/>
            <person name="Toole P.W.O."/>
            <person name="Luis P."/>
            <person name="Flint H.J."/>
        </authorList>
    </citation>
    <scope>NUCLEOTIDE SEQUENCE [LARGE SCALE GENOMIC DNA]</scope>
    <source>
        <strain evidence="5 6">JK623</strain>
    </source>
</reference>
<evidence type="ECO:0000259" key="4">
    <source>
        <dbReference type="PROSITE" id="PS51379"/>
    </source>
</evidence>
<dbReference type="GO" id="GO:0051536">
    <property type="term" value="F:iron-sulfur cluster binding"/>
    <property type="evidence" value="ECO:0007669"/>
    <property type="project" value="UniProtKB-KW"/>
</dbReference>
<dbReference type="SUPFAM" id="SSF51430">
    <property type="entry name" value="NAD(P)-linked oxidoreductase"/>
    <property type="match status" value="1"/>
</dbReference>
<gene>
    <name evidence="5" type="ORF">CSX02_03240</name>
</gene>
<evidence type="ECO:0000256" key="1">
    <source>
        <dbReference type="ARBA" id="ARBA00022723"/>
    </source>
</evidence>